<keyword evidence="1" id="KW-0472">Membrane</keyword>
<keyword evidence="1" id="KW-0812">Transmembrane</keyword>
<organism evidence="2 3">
    <name type="scientific">Phlyctema vagabunda</name>
    <dbReference type="NCBI Taxonomy" id="108571"/>
    <lineage>
        <taxon>Eukaryota</taxon>
        <taxon>Fungi</taxon>
        <taxon>Dikarya</taxon>
        <taxon>Ascomycota</taxon>
        <taxon>Pezizomycotina</taxon>
        <taxon>Leotiomycetes</taxon>
        <taxon>Helotiales</taxon>
        <taxon>Dermateaceae</taxon>
        <taxon>Phlyctema</taxon>
    </lineage>
</organism>
<comment type="caution">
    <text evidence="2">The sequence shown here is derived from an EMBL/GenBank/DDBJ whole genome shotgun (WGS) entry which is preliminary data.</text>
</comment>
<evidence type="ECO:0000313" key="2">
    <source>
        <dbReference type="EMBL" id="KAL3424303.1"/>
    </source>
</evidence>
<dbReference type="InterPro" id="IPR038883">
    <property type="entry name" value="AN11006-like"/>
</dbReference>
<sequence>MSGNQTISSELARMLSLIFFIFFVLSATVMTLHLLHDLPQEIRDKIYRYVLVSRTKRVALTHVGGSDKLRYCLQPFDFQENETAYDEFIGLQLLRTCKQIQDECKDLFWRLNTYSVALPWNCVEDLPCYSSIRRVEMGIHYLRGFEGGEMHQRQTRRALRTMATWSRKGRMQNITLNASRDGFPEEFDRIMCMGRLSGVNPEAQTLYNSVPDQVAPVELAAEKDVDQSARCEGRLQLLDLYALDLFGRRPLCLGWRSVCR</sequence>
<keyword evidence="1" id="KW-1133">Transmembrane helix</keyword>
<dbReference type="Proteomes" id="UP001629113">
    <property type="component" value="Unassembled WGS sequence"/>
</dbReference>
<dbReference type="EMBL" id="JBFCZG010000003">
    <property type="protein sequence ID" value="KAL3424303.1"/>
    <property type="molecule type" value="Genomic_DNA"/>
</dbReference>
<accession>A0ABR4PLW4</accession>
<protein>
    <submittedName>
        <fullName evidence="2">Uncharacterized protein</fullName>
    </submittedName>
</protein>
<reference evidence="2 3" key="1">
    <citation type="submission" date="2024-06" db="EMBL/GenBank/DDBJ databases">
        <title>Complete genome of Phlyctema vagabunda strain 19-DSS-EL-015.</title>
        <authorList>
            <person name="Fiorenzani C."/>
        </authorList>
    </citation>
    <scope>NUCLEOTIDE SEQUENCE [LARGE SCALE GENOMIC DNA]</scope>
    <source>
        <strain evidence="2 3">19-DSS-EL-015</strain>
    </source>
</reference>
<dbReference type="PANTHER" id="PTHR42085:SF2">
    <property type="entry name" value="F-BOX DOMAIN-CONTAINING PROTEIN"/>
    <property type="match status" value="1"/>
</dbReference>
<gene>
    <name evidence="2" type="ORF">PVAG01_03584</name>
</gene>
<feature type="transmembrane region" description="Helical" evidence="1">
    <location>
        <begin position="12"/>
        <end position="35"/>
    </location>
</feature>
<proteinExistence type="predicted"/>
<evidence type="ECO:0000313" key="3">
    <source>
        <dbReference type="Proteomes" id="UP001629113"/>
    </source>
</evidence>
<keyword evidence="3" id="KW-1185">Reference proteome</keyword>
<name>A0ABR4PLW4_9HELO</name>
<dbReference type="PANTHER" id="PTHR42085">
    <property type="entry name" value="F-BOX DOMAIN-CONTAINING PROTEIN"/>
    <property type="match status" value="1"/>
</dbReference>
<evidence type="ECO:0000256" key="1">
    <source>
        <dbReference type="SAM" id="Phobius"/>
    </source>
</evidence>